<dbReference type="SUPFAM" id="SSF52218">
    <property type="entry name" value="Flavoproteins"/>
    <property type="match status" value="1"/>
</dbReference>
<keyword evidence="3" id="KW-1185">Reference proteome</keyword>
<name>A0ABY6HVA5_9ARCH</name>
<dbReference type="PANTHER" id="PTHR39201:SF1">
    <property type="entry name" value="FLAVODOXIN-LIKE DOMAIN-CONTAINING PROTEIN"/>
    <property type="match status" value="1"/>
</dbReference>
<evidence type="ECO:0000313" key="2">
    <source>
        <dbReference type="EMBL" id="UYP47454.1"/>
    </source>
</evidence>
<dbReference type="Pfam" id="PF12682">
    <property type="entry name" value="Flavodoxin_4"/>
    <property type="match status" value="1"/>
</dbReference>
<dbReference type="Gene3D" id="3.40.50.360">
    <property type="match status" value="1"/>
</dbReference>
<dbReference type="PANTHER" id="PTHR39201">
    <property type="entry name" value="EXPORTED PROTEIN-RELATED"/>
    <property type="match status" value="1"/>
</dbReference>
<gene>
    <name evidence="2" type="ORF">NEF87_003739</name>
</gene>
<organism evidence="2 3">
    <name type="scientific">Candidatus Lokiarchaeum ossiferum</name>
    <dbReference type="NCBI Taxonomy" id="2951803"/>
    <lineage>
        <taxon>Archaea</taxon>
        <taxon>Promethearchaeati</taxon>
        <taxon>Promethearchaeota</taxon>
        <taxon>Promethearchaeia</taxon>
        <taxon>Promethearchaeales</taxon>
        <taxon>Promethearchaeaceae</taxon>
        <taxon>Candidatus Lokiarchaeum</taxon>
    </lineage>
</organism>
<sequence>MSIRNNDDTTKKQVNALVVYYSLTNTTKTIAESIQKELSCDILRIQPVKELNPEGGAKFVWGGMQATMHTKPKIEPHFLELSNYDLIFIGTPVWAWTFAPPIRTFLAENNLQNKNVALWTCAGGVEEKALLRLKKQIKDCNYIGGIRFIQPADNNHDANIAKTIEWVKSIKWAQS</sequence>
<dbReference type="EMBL" id="CP104013">
    <property type="protein sequence ID" value="UYP47454.1"/>
    <property type="molecule type" value="Genomic_DNA"/>
</dbReference>
<accession>A0ABY6HVA5</accession>
<dbReference type="InterPro" id="IPR008254">
    <property type="entry name" value="Flavodoxin/NO_synth"/>
</dbReference>
<proteinExistence type="predicted"/>
<dbReference type="PROSITE" id="PS50902">
    <property type="entry name" value="FLAVODOXIN_LIKE"/>
    <property type="match status" value="1"/>
</dbReference>
<dbReference type="Proteomes" id="UP001208689">
    <property type="component" value="Chromosome"/>
</dbReference>
<evidence type="ECO:0000313" key="3">
    <source>
        <dbReference type="Proteomes" id="UP001208689"/>
    </source>
</evidence>
<reference evidence="2" key="1">
    <citation type="submission" date="2022-09" db="EMBL/GenBank/DDBJ databases">
        <title>Actin cytoskeleton and complex cell architecture in an #Asgard archaeon.</title>
        <authorList>
            <person name="Ponce Toledo R.I."/>
            <person name="Schleper C."/>
            <person name="Rodrigues Oliveira T."/>
            <person name="Wollweber F."/>
            <person name="Xu J."/>
            <person name="Rittmann S."/>
            <person name="Klingl A."/>
            <person name="Pilhofer M."/>
        </authorList>
    </citation>
    <scope>NUCLEOTIDE SEQUENCE</scope>
    <source>
        <strain evidence="2">B-35</strain>
    </source>
</reference>
<protein>
    <recommendedName>
        <fullName evidence="1">Flavodoxin-like domain-containing protein</fullName>
    </recommendedName>
</protein>
<dbReference type="InterPro" id="IPR029039">
    <property type="entry name" value="Flavoprotein-like_sf"/>
</dbReference>
<evidence type="ECO:0000259" key="1">
    <source>
        <dbReference type="PROSITE" id="PS50902"/>
    </source>
</evidence>
<feature type="domain" description="Flavodoxin-like" evidence="1">
    <location>
        <begin position="16"/>
        <end position="171"/>
    </location>
</feature>